<dbReference type="InterPro" id="IPR042104">
    <property type="entry name" value="PKS_dehydratase_sf"/>
</dbReference>
<reference evidence="5" key="1">
    <citation type="submission" date="2023-03" db="EMBL/GenBank/DDBJ databases">
        <title>Complete genome of Cladonia borealis.</title>
        <authorList>
            <person name="Park H."/>
        </authorList>
    </citation>
    <scope>NUCLEOTIDE SEQUENCE</scope>
    <source>
        <strain evidence="5">ANT050790</strain>
    </source>
</reference>
<accession>A0AA39QQ38</accession>
<gene>
    <name evidence="5" type="ORF">JMJ35_010513</name>
</gene>
<dbReference type="PANTHER" id="PTHR43775:SF49">
    <property type="entry name" value="SYNTHASE, PUTATIVE (JCVI)-RELATED"/>
    <property type="match status" value="1"/>
</dbReference>
<dbReference type="Pfam" id="PF14765">
    <property type="entry name" value="PS-DH"/>
    <property type="match status" value="1"/>
</dbReference>
<evidence type="ECO:0000313" key="6">
    <source>
        <dbReference type="Proteomes" id="UP001166286"/>
    </source>
</evidence>
<dbReference type="PANTHER" id="PTHR43775">
    <property type="entry name" value="FATTY ACID SYNTHASE"/>
    <property type="match status" value="1"/>
</dbReference>
<feature type="region of interest" description="C-terminal hotdog fold" evidence="3">
    <location>
        <begin position="96"/>
        <end position="240"/>
    </location>
</feature>
<dbReference type="InterPro" id="IPR049551">
    <property type="entry name" value="PKS_DH_C"/>
</dbReference>
<proteinExistence type="predicted"/>
<evidence type="ECO:0000256" key="2">
    <source>
        <dbReference type="ARBA" id="ARBA00023268"/>
    </source>
</evidence>
<dbReference type="GO" id="GO:0004312">
    <property type="term" value="F:fatty acid synthase activity"/>
    <property type="evidence" value="ECO:0007669"/>
    <property type="project" value="TreeGrafter"/>
</dbReference>
<dbReference type="SMART" id="SM00822">
    <property type="entry name" value="PKS_KR"/>
    <property type="match status" value="1"/>
</dbReference>
<dbReference type="InterPro" id="IPR050091">
    <property type="entry name" value="PKS_NRPS_Biosynth_Enz"/>
</dbReference>
<dbReference type="InterPro" id="IPR029063">
    <property type="entry name" value="SAM-dependent_MTases_sf"/>
</dbReference>
<evidence type="ECO:0000256" key="1">
    <source>
        <dbReference type="ARBA" id="ARBA00022679"/>
    </source>
</evidence>
<feature type="region of interest" description="N-terminal hotdog fold" evidence="3">
    <location>
        <begin position="1"/>
        <end position="82"/>
    </location>
</feature>
<dbReference type="InterPro" id="IPR013968">
    <property type="entry name" value="PKS_KR"/>
</dbReference>
<comment type="caution">
    <text evidence="3">Lacks conserved residue(s) required for the propagation of feature annotation.</text>
</comment>
<dbReference type="GO" id="GO:0006633">
    <property type="term" value="P:fatty acid biosynthetic process"/>
    <property type="evidence" value="ECO:0007669"/>
    <property type="project" value="TreeGrafter"/>
</dbReference>
<dbReference type="Pfam" id="PF08659">
    <property type="entry name" value="KR"/>
    <property type="match status" value="1"/>
</dbReference>
<dbReference type="Gene3D" id="3.10.129.110">
    <property type="entry name" value="Polyketide synthase dehydratase"/>
    <property type="match status" value="1"/>
</dbReference>
<keyword evidence="2" id="KW-0511">Multifunctional enzyme</keyword>
<organism evidence="5 6">
    <name type="scientific">Cladonia borealis</name>
    <dbReference type="NCBI Taxonomy" id="184061"/>
    <lineage>
        <taxon>Eukaryota</taxon>
        <taxon>Fungi</taxon>
        <taxon>Dikarya</taxon>
        <taxon>Ascomycota</taxon>
        <taxon>Pezizomycotina</taxon>
        <taxon>Lecanoromycetes</taxon>
        <taxon>OSLEUM clade</taxon>
        <taxon>Lecanoromycetidae</taxon>
        <taxon>Lecanorales</taxon>
        <taxon>Lecanorineae</taxon>
        <taxon>Cladoniaceae</taxon>
        <taxon>Cladonia</taxon>
    </lineage>
</organism>
<dbReference type="InterPro" id="IPR049900">
    <property type="entry name" value="PKS_mFAS_DH"/>
</dbReference>
<dbReference type="InterPro" id="IPR056501">
    <property type="entry name" value="NAD-bd_HRPKS_sdrA"/>
</dbReference>
<dbReference type="Pfam" id="PF23114">
    <property type="entry name" value="NAD-bd_HRPKS_sdrA"/>
    <property type="match status" value="1"/>
</dbReference>
<dbReference type="InterPro" id="IPR057326">
    <property type="entry name" value="KR_dom"/>
</dbReference>
<dbReference type="AlphaFoldDB" id="A0AA39QQ38"/>
<dbReference type="InterPro" id="IPR036291">
    <property type="entry name" value="NAD(P)-bd_dom_sf"/>
</dbReference>
<dbReference type="EMBL" id="JAFEKC020000025">
    <property type="protein sequence ID" value="KAK0507055.1"/>
    <property type="molecule type" value="Genomic_DNA"/>
</dbReference>
<dbReference type="Gene3D" id="3.40.50.150">
    <property type="entry name" value="Vaccinia Virus protein VP39"/>
    <property type="match status" value="1"/>
</dbReference>
<keyword evidence="6" id="KW-1185">Reference proteome</keyword>
<sequence>MVGESTRQLADGNLESYTVRDFSITSALLLETNEKSKVRTTLRPVKTAGETGLWYEFQIKSYDGSHWIELCVGKVSPHSAPSSNNSDVPPPADNLQRHVSQAYWYDVLENIGLKYGPAFKGLDEISTALTDHKAVATIPSPKDSEKYILHPVTIDQCLQIVMVAACRGQGRSLTELTIVTAIEHLVVFSNKQARLRIGGMAAKSRSGGITGDVSAISGDRRPVLSIKRCETSLVPSGRPNNANKLFSFVKWDTDATHRNFNQKIAQSHSQSDTSILIDVLKLLAHKNPKLRILELGNGADETTQLVTDTLKSQYGERLYLTYTYAATSLEGAFKVKATFKGIRHFDVTFLDVERPLKSQSLQPGAYDLIITTDFIFPAKRNINAYTDSLKRLVHPFGHLLLLDTLPGSNAFKEKGLVSQAHTVLSKSGFVFSHSDDGPSQGPQIIAELRKPPKHPQKVTLVVPEDHHPVVDAVQSSLQEIGVGCDRLPFEDKMPQGQDIILLIDFGEPYLYNITEARFRGFANRLSGFRGSVIWVTPSAQISCTDPNSSMTLGMARTLRAELRKDITVVEIDVNAATFLSSSQSLVKIYQNLGHRAKAGTVDPDYEYAIVHGHIKIPRIHWTTGMQALSECVGHSITVGSGWPSLQSPNGGPSTLFRFRSDACYLLVGGLGGLGRVISTWMVENGARNILFLSRSAKEGPETTPFFDELRALGCEVLTFAGTVTDLSDVKAAIKQATRPIAGIMQMSAVMRDNWMSHMTFTEWDQCVRPKVQGTWNLHEATSSANLDFFVLFSSICGVSGQWGQANYNSANTFLDAFVNYRHGQDLPASVVDIGFMGCIGMAVENRALLEKLTAGGYHFLGENDLIDALIIAIAYSRPVKDRFMNKSQLGLGLRSNKPITDPSTRVVWKKDARMVVSHQFESLGIITDDDARDYLRSAFHGRKNSE</sequence>
<dbReference type="Proteomes" id="UP001166286">
    <property type="component" value="Unassembled WGS sequence"/>
</dbReference>
<dbReference type="Gene3D" id="3.40.50.720">
    <property type="entry name" value="NAD(P)-binding Rossmann-like Domain"/>
    <property type="match status" value="1"/>
</dbReference>
<dbReference type="SUPFAM" id="SSF51735">
    <property type="entry name" value="NAD(P)-binding Rossmann-fold domains"/>
    <property type="match status" value="1"/>
</dbReference>
<evidence type="ECO:0000259" key="4">
    <source>
        <dbReference type="PROSITE" id="PS52019"/>
    </source>
</evidence>
<feature type="domain" description="PKS/mFAS DH" evidence="4">
    <location>
        <begin position="1"/>
        <end position="240"/>
    </location>
</feature>
<dbReference type="PROSITE" id="PS52019">
    <property type="entry name" value="PKS_MFAS_DH"/>
    <property type="match status" value="1"/>
</dbReference>
<dbReference type="GO" id="GO:0044550">
    <property type="term" value="P:secondary metabolite biosynthetic process"/>
    <property type="evidence" value="ECO:0007669"/>
    <property type="project" value="TreeGrafter"/>
</dbReference>
<evidence type="ECO:0000313" key="5">
    <source>
        <dbReference type="EMBL" id="KAK0507055.1"/>
    </source>
</evidence>
<evidence type="ECO:0000256" key="3">
    <source>
        <dbReference type="PROSITE-ProRule" id="PRU01363"/>
    </source>
</evidence>
<protein>
    <recommendedName>
        <fullName evidence="4">PKS/mFAS DH domain-containing protein</fullName>
    </recommendedName>
</protein>
<keyword evidence="1" id="KW-0808">Transferase</keyword>
<name>A0AA39QQ38_9LECA</name>
<comment type="caution">
    <text evidence="5">The sequence shown here is derived from an EMBL/GenBank/DDBJ whole genome shotgun (WGS) entry which is preliminary data.</text>
</comment>